<reference evidence="6 7" key="1">
    <citation type="journal article" date="2019" name="Int. J. Syst. Evol. Microbiol.">
        <title>The Global Catalogue of Microorganisms (GCM) 10K type strain sequencing project: providing services to taxonomists for standard genome sequencing and annotation.</title>
        <authorList>
            <consortium name="The Broad Institute Genomics Platform"/>
            <consortium name="The Broad Institute Genome Sequencing Center for Infectious Disease"/>
            <person name="Wu L."/>
            <person name="Ma J."/>
        </authorList>
    </citation>
    <scope>NUCLEOTIDE SEQUENCE [LARGE SCALE GENOMIC DNA]</scope>
    <source>
        <strain evidence="6 7">JCM 16034</strain>
    </source>
</reference>
<evidence type="ECO:0000313" key="6">
    <source>
        <dbReference type="EMBL" id="GAA2202138.1"/>
    </source>
</evidence>
<gene>
    <name evidence="6" type="ORF">GCM10009849_29350</name>
</gene>
<keyword evidence="7" id="KW-1185">Reference proteome</keyword>
<evidence type="ECO:0000256" key="3">
    <source>
        <dbReference type="ARBA" id="ARBA00023163"/>
    </source>
</evidence>
<proteinExistence type="predicted"/>
<evidence type="ECO:0000256" key="1">
    <source>
        <dbReference type="ARBA" id="ARBA00023015"/>
    </source>
</evidence>
<keyword evidence="3" id="KW-0804">Transcription</keyword>
<dbReference type="InterPro" id="IPR041678">
    <property type="entry name" value="TetR_C_16"/>
</dbReference>
<feature type="DNA-binding region" description="H-T-H motif" evidence="4">
    <location>
        <begin position="24"/>
        <end position="43"/>
    </location>
</feature>
<accession>A0ABN3BYX2</accession>
<keyword evidence="2 4" id="KW-0238">DNA-binding</keyword>
<dbReference type="Proteomes" id="UP001500432">
    <property type="component" value="Unassembled WGS sequence"/>
</dbReference>
<organism evidence="6 7">
    <name type="scientific">Sinomonas flava</name>
    <dbReference type="NCBI Taxonomy" id="496857"/>
    <lineage>
        <taxon>Bacteria</taxon>
        <taxon>Bacillati</taxon>
        <taxon>Actinomycetota</taxon>
        <taxon>Actinomycetes</taxon>
        <taxon>Micrococcales</taxon>
        <taxon>Micrococcaceae</taxon>
        <taxon>Sinomonas</taxon>
    </lineage>
</organism>
<protein>
    <submittedName>
        <fullName evidence="6">TetR/AcrR family transcriptional regulator</fullName>
    </submittedName>
</protein>
<dbReference type="PRINTS" id="PR00455">
    <property type="entry name" value="HTHTETR"/>
</dbReference>
<sequence>MSAREAILAAAHGLFGARGYRAVTVREIAAAAGCSPALVIKHFGSKEQLFAQTRPDDALTHAITAPRSELGEALVFRVLMRRERGLPEPWTTMSRNVRELPDSEAARDATREQLLAWMADLMGDTSPGRRHAEVVCALMLGLAEGTRTLGLLAAPGWHFDDAVRHYGAIVQAEIDRVP</sequence>
<dbReference type="EMBL" id="BAAAQW010000009">
    <property type="protein sequence ID" value="GAA2202138.1"/>
    <property type="molecule type" value="Genomic_DNA"/>
</dbReference>
<dbReference type="InterPro" id="IPR009057">
    <property type="entry name" value="Homeodomain-like_sf"/>
</dbReference>
<evidence type="ECO:0000313" key="7">
    <source>
        <dbReference type="Proteomes" id="UP001500432"/>
    </source>
</evidence>
<dbReference type="SUPFAM" id="SSF46689">
    <property type="entry name" value="Homeodomain-like"/>
    <property type="match status" value="1"/>
</dbReference>
<feature type="domain" description="HTH tetR-type" evidence="5">
    <location>
        <begin position="1"/>
        <end position="61"/>
    </location>
</feature>
<dbReference type="InterPro" id="IPR036271">
    <property type="entry name" value="Tet_transcr_reg_TetR-rel_C_sf"/>
</dbReference>
<evidence type="ECO:0000256" key="2">
    <source>
        <dbReference type="ARBA" id="ARBA00023125"/>
    </source>
</evidence>
<keyword evidence="1" id="KW-0805">Transcription regulation</keyword>
<dbReference type="PANTHER" id="PTHR30055">
    <property type="entry name" value="HTH-TYPE TRANSCRIPTIONAL REGULATOR RUTR"/>
    <property type="match status" value="1"/>
</dbReference>
<comment type="caution">
    <text evidence="6">The sequence shown here is derived from an EMBL/GenBank/DDBJ whole genome shotgun (WGS) entry which is preliminary data.</text>
</comment>
<dbReference type="RefSeq" id="WP_344300513.1">
    <property type="nucleotide sequence ID" value="NZ_BAAAQW010000009.1"/>
</dbReference>
<evidence type="ECO:0000259" key="5">
    <source>
        <dbReference type="PROSITE" id="PS50977"/>
    </source>
</evidence>
<name>A0ABN3BYX2_9MICC</name>
<dbReference type="SUPFAM" id="SSF48498">
    <property type="entry name" value="Tetracyclin repressor-like, C-terminal domain"/>
    <property type="match status" value="1"/>
</dbReference>
<dbReference type="Pfam" id="PF00440">
    <property type="entry name" value="TetR_N"/>
    <property type="match status" value="1"/>
</dbReference>
<dbReference type="Gene3D" id="1.10.357.10">
    <property type="entry name" value="Tetracycline Repressor, domain 2"/>
    <property type="match status" value="1"/>
</dbReference>
<dbReference type="PANTHER" id="PTHR30055:SF234">
    <property type="entry name" value="HTH-TYPE TRANSCRIPTIONAL REGULATOR BETI"/>
    <property type="match status" value="1"/>
</dbReference>
<dbReference type="InterPro" id="IPR050109">
    <property type="entry name" value="HTH-type_TetR-like_transc_reg"/>
</dbReference>
<dbReference type="PROSITE" id="PS50977">
    <property type="entry name" value="HTH_TETR_2"/>
    <property type="match status" value="1"/>
</dbReference>
<dbReference type="Pfam" id="PF17920">
    <property type="entry name" value="TetR_C_16"/>
    <property type="match status" value="1"/>
</dbReference>
<evidence type="ECO:0000256" key="4">
    <source>
        <dbReference type="PROSITE-ProRule" id="PRU00335"/>
    </source>
</evidence>
<dbReference type="InterPro" id="IPR001647">
    <property type="entry name" value="HTH_TetR"/>
</dbReference>